<sequence>MFRFVLGVYLLTKDVKLVIALLIFTSPAELGLATPLVTISAIARAAREGILVKGGKFWKNWRR</sequence>
<name>A0A432DSK3_9FLAO</name>
<evidence type="ECO:0000313" key="1">
    <source>
        <dbReference type="EMBL" id="RTZ46125.1"/>
    </source>
</evidence>
<protein>
    <submittedName>
        <fullName evidence="1">Uncharacterized protein</fullName>
    </submittedName>
</protein>
<dbReference type="EMBL" id="RYFC01000003">
    <property type="protein sequence ID" value="RTZ46125.1"/>
    <property type="molecule type" value="Genomic_DNA"/>
</dbReference>
<evidence type="ECO:0000313" key="2">
    <source>
        <dbReference type="Proteomes" id="UP000276953"/>
    </source>
</evidence>
<proteinExistence type="predicted"/>
<comment type="caution">
    <text evidence="1">The sequence shown here is derived from an EMBL/GenBank/DDBJ whole genome shotgun (WGS) entry which is preliminary data.</text>
</comment>
<dbReference type="AlphaFoldDB" id="A0A432DSK3"/>
<accession>A0A432DSK3</accession>
<dbReference type="Proteomes" id="UP000276953">
    <property type="component" value="Unassembled WGS sequence"/>
</dbReference>
<reference evidence="1 2" key="1">
    <citation type="submission" date="2018-12" db="EMBL/GenBank/DDBJ databases">
        <title>Draft Genome Sequence of Chryseobacterium arthrosphaerae strain ED882-96 Isolated from the Blood of a Patient with Liver Cirrhosis in Taiwan.</title>
        <authorList>
            <person name="Lin J.-N."/>
            <person name="Lai C.-H."/>
            <person name="Yang C.-H."/>
            <person name="Huang Y.-H."/>
        </authorList>
    </citation>
    <scope>NUCLEOTIDE SEQUENCE [LARGE SCALE GENOMIC DNA]</scope>
    <source>
        <strain evidence="1 2">ED882-96</strain>
    </source>
</reference>
<gene>
    <name evidence="1" type="ORF">EJ377_16775</name>
</gene>
<organism evidence="1 2">
    <name type="scientific">Chryseobacterium arthrosphaerae</name>
    <dbReference type="NCBI Taxonomy" id="651561"/>
    <lineage>
        <taxon>Bacteria</taxon>
        <taxon>Pseudomonadati</taxon>
        <taxon>Bacteroidota</taxon>
        <taxon>Flavobacteriia</taxon>
        <taxon>Flavobacteriales</taxon>
        <taxon>Weeksellaceae</taxon>
        <taxon>Chryseobacterium group</taxon>
        <taxon>Chryseobacterium</taxon>
    </lineage>
</organism>